<reference evidence="1 2" key="1">
    <citation type="journal article" date="2019" name="Int. J. Syst. Evol. Microbiol.">
        <title>The Global Catalogue of Microorganisms (GCM) 10K type strain sequencing project: providing services to taxonomists for standard genome sequencing and annotation.</title>
        <authorList>
            <consortium name="The Broad Institute Genomics Platform"/>
            <consortium name="The Broad Institute Genome Sequencing Center for Infectious Disease"/>
            <person name="Wu L."/>
            <person name="Ma J."/>
        </authorList>
    </citation>
    <scope>NUCLEOTIDE SEQUENCE [LARGE SCALE GENOMIC DNA]</scope>
    <source>
        <strain evidence="1 2">JCM 16374</strain>
    </source>
</reference>
<evidence type="ECO:0000313" key="2">
    <source>
        <dbReference type="Proteomes" id="UP001500994"/>
    </source>
</evidence>
<accession>A0ABN3T7S8</accession>
<proteinExistence type="predicted"/>
<protein>
    <submittedName>
        <fullName evidence="1">Uncharacterized protein</fullName>
    </submittedName>
</protein>
<name>A0ABN3T7S8_9ACTN</name>
<organism evidence="1 2">
    <name type="scientific">Streptomyces lunalinharesii</name>
    <dbReference type="NCBI Taxonomy" id="333384"/>
    <lineage>
        <taxon>Bacteria</taxon>
        <taxon>Bacillati</taxon>
        <taxon>Actinomycetota</taxon>
        <taxon>Actinomycetes</taxon>
        <taxon>Kitasatosporales</taxon>
        <taxon>Streptomycetaceae</taxon>
        <taxon>Streptomyces</taxon>
    </lineage>
</organism>
<keyword evidence="2" id="KW-1185">Reference proteome</keyword>
<dbReference type="RefSeq" id="WP_344585088.1">
    <property type="nucleotide sequence ID" value="NZ_BAAARK010000072.1"/>
</dbReference>
<gene>
    <name evidence="1" type="ORF">GCM10009864_81350</name>
</gene>
<sequence length="89" mass="9644">MIAAAEAGGHQVVGGLILDRVAADGRLAAWRLQLLQRLQARNQREDANALTVTPQALDDFFARFEPPADDEQAIVYTGDVDAVHAPAHR</sequence>
<dbReference type="Proteomes" id="UP001500994">
    <property type="component" value="Unassembled WGS sequence"/>
</dbReference>
<evidence type="ECO:0000313" key="1">
    <source>
        <dbReference type="EMBL" id="GAA2694288.1"/>
    </source>
</evidence>
<comment type="caution">
    <text evidence="1">The sequence shown here is derived from an EMBL/GenBank/DDBJ whole genome shotgun (WGS) entry which is preliminary data.</text>
</comment>
<dbReference type="EMBL" id="BAAARK010000072">
    <property type="protein sequence ID" value="GAA2694288.1"/>
    <property type="molecule type" value="Genomic_DNA"/>
</dbReference>